<dbReference type="FunFam" id="3.30.200.20:FF:000192">
    <property type="entry name" value="Serine/threonine-protein kinase cot-1"/>
    <property type="match status" value="1"/>
</dbReference>
<dbReference type="PROSITE" id="PS00107">
    <property type="entry name" value="PROTEIN_KINASE_ATP"/>
    <property type="match status" value="1"/>
</dbReference>
<feature type="binding site" evidence="11">
    <location>
        <position position="143"/>
    </location>
    <ligand>
        <name>ATP</name>
        <dbReference type="ChEBI" id="CHEBI:30616"/>
    </ligand>
</feature>
<evidence type="ECO:0000256" key="11">
    <source>
        <dbReference type="PROSITE-ProRule" id="PRU10141"/>
    </source>
</evidence>
<dbReference type="EMBL" id="JAEPQZ010000004">
    <property type="protein sequence ID" value="KAG2181920.1"/>
    <property type="molecule type" value="Genomic_DNA"/>
</dbReference>
<keyword evidence="15" id="KW-1185">Reference proteome</keyword>
<keyword evidence="5 11" id="KW-0547">Nucleotide-binding</keyword>
<dbReference type="AlphaFoldDB" id="A0A8H7PY80"/>
<evidence type="ECO:0000313" key="14">
    <source>
        <dbReference type="EMBL" id="KAG2181920.1"/>
    </source>
</evidence>
<evidence type="ECO:0000256" key="4">
    <source>
        <dbReference type="ARBA" id="ARBA00022679"/>
    </source>
</evidence>
<evidence type="ECO:0000313" key="15">
    <source>
        <dbReference type="Proteomes" id="UP000654370"/>
    </source>
</evidence>
<keyword evidence="2" id="KW-0723">Serine/threonine-protein kinase</keyword>
<evidence type="ECO:0000256" key="9">
    <source>
        <dbReference type="ARBA" id="ARBA00047899"/>
    </source>
</evidence>
<evidence type="ECO:0000259" key="12">
    <source>
        <dbReference type="PROSITE" id="PS50011"/>
    </source>
</evidence>
<keyword evidence="7 11" id="KW-0067">ATP-binding</keyword>
<dbReference type="GO" id="GO:0005524">
    <property type="term" value="F:ATP binding"/>
    <property type="evidence" value="ECO:0007669"/>
    <property type="project" value="UniProtKB-UniRule"/>
</dbReference>
<dbReference type="Proteomes" id="UP000654370">
    <property type="component" value="Unassembled WGS sequence"/>
</dbReference>
<evidence type="ECO:0000256" key="1">
    <source>
        <dbReference type="ARBA" id="ARBA00012513"/>
    </source>
</evidence>
<keyword evidence="6" id="KW-0418">Kinase</keyword>
<protein>
    <recommendedName>
        <fullName evidence="1">non-specific serine/threonine protein kinase</fullName>
        <ecNumber evidence="1">2.7.11.1</ecNumber>
    </recommendedName>
</protein>
<dbReference type="OrthoDB" id="3638488at2759"/>
<dbReference type="InterPro" id="IPR050839">
    <property type="entry name" value="Rho-assoc_Ser/Thr_Kinase"/>
</dbReference>
<proteinExistence type="inferred from homology"/>
<keyword evidence="3" id="KW-0597">Phosphoprotein</keyword>
<dbReference type="InterPro" id="IPR017441">
    <property type="entry name" value="Protein_kinase_ATP_BS"/>
</dbReference>
<reference evidence="14" key="1">
    <citation type="submission" date="2020-12" db="EMBL/GenBank/DDBJ databases">
        <title>Metabolic potential, ecology and presence of endohyphal bacteria is reflected in genomic diversity of Mucoromycotina.</title>
        <authorList>
            <person name="Muszewska A."/>
            <person name="Okrasinska A."/>
            <person name="Steczkiewicz K."/>
            <person name="Drgas O."/>
            <person name="Orlowska M."/>
            <person name="Perlinska-Lenart U."/>
            <person name="Aleksandrzak-Piekarczyk T."/>
            <person name="Szatraj K."/>
            <person name="Zielenkiewicz U."/>
            <person name="Pilsyk S."/>
            <person name="Malc E."/>
            <person name="Mieczkowski P."/>
            <person name="Kruszewska J.S."/>
            <person name="Biernat P."/>
            <person name="Pawlowska J."/>
        </authorList>
    </citation>
    <scope>NUCLEOTIDE SEQUENCE</scope>
    <source>
        <strain evidence="14">WA0000067209</strain>
    </source>
</reference>
<evidence type="ECO:0000256" key="7">
    <source>
        <dbReference type="ARBA" id="ARBA00022840"/>
    </source>
</evidence>
<dbReference type="InterPro" id="IPR000961">
    <property type="entry name" value="AGC-kinase_C"/>
</dbReference>
<evidence type="ECO:0000256" key="3">
    <source>
        <dbReference type="ARBA" id="ARBA00022553"/>
    </source>
</evidence>
<dbReference type="GO" id="GO:0007010">
    <property type="term" value="P:cytoskeleton organization"/>
    <property type="evidence" value="ECO:0007669"/>
    <property type="project" value="UniProtKB-ARBA"/>
</dbReference>
<dbReference type="FunFam" id="1.10.510.10:FF:000024">
    <property type="entry name" value="Probable serine/threonine-protein kinase cot-1"/>
    <property type="match status" value="1"/>
</dbReference>
<feature type="domain" description="AGC-kinase C-terminal" evidence="13">
    <location>
        <begin position="432"/>
        <end position="503"/>
    </location>
</feature>
<evidence type="ECO:0000256" key="8">
    <source>
        <dbReference type="ARBA" id="ARBA00038271"/>
    </source>
</evidence>
<evidence type="ECO:0000256" key="6">
    <source>
        <dbReference type="ARBA" id="ARBA00022777"/>
    </source>
</evidence>
<dbReference type="SUPFAM" id="SSF56112">
    <property type="entry name" value="Protein kinase-like (PK-like)"/>
    <property type="match status" value="1"/>
</dbReference>
<gene>
    <name evidence="14" type="ORF">INT43_006845</name>
</gene>
<evidence type="ECO:0000256" key="5">
    <source>
        <dbReference type="ARBA" id="ARBA00022741"/>
    </source>
</evidence>
<dbReference type="PROSITE" id="PS50011">
    <property type="entry name" value="PROTEIN_KINASE_DOM"/>
    <property type="match status" value="1"/>
</dbReference>
<keyword evidence="4" id="KW-0808">Transferase</keyword>
<evidence type="ECO:0000259" key="13">
    <source>
        <dbReference type="PROSITE" id="PS51285"/>
    </source>
</evidence>
<evidence type="ECO:0000256" key="10">
    <source>
        <dbReference type="ARBA" id="ARBA00048679"/>
    </source>
</evidence>
<dbReference type="Pfam" id="PF00069">
    <property type="entry name" value="Pkinase"/>
    <property type="match status" value="2"/>
</dbReference>
<comment type="similarity">
    <text evidence="8">Belongs to the protein kinase superfamily. STE Ser/Thr protein kinase family. COT1 subfamily.</text>
</comment>
<dbReference type="SMART" id="SM00220">
    <property type="entry name" value="S_TKc"/>
    <property type="match status" value="1"/>
</dbReference>
<dbReference type="PROSITE" id="PS51285">
    <property type="entry name" value="AGC_KINASE_CTER"/>
    <property type="match status" value="1"/>
</dbReference>
<comment type="caution">
    <text evidence="14">The sequence shown here is derived from an EMBL/GenBank/DDBJ whole genome shotgun (WGS) entry which is preliminary data.</text>
</comment>
<dbReference type="InterPro" id="IPR000719">
    <property type="entry name" value="Prot_kinase_dom"/>
</dbReference>
<comment type="catalytic activity">
    <reaction evidence="10">
        <text>L-seryl-[protein] + ATP = O-phospho-L-seryl-[protein] + ADP + H(+)</text>
        <dbReference type="Rhea" id="RHEA:17989"/>
        <dbReference type="Rhea" id="RHEA-COMP:9863"/>
        <dbReference type="Rhea" id="RHEA-COMP:11604"/>
        <dbReference type="ChEBI" id="CHEBI:15378"/>
        <dbReference type="ChEBI" id="CHEBI:29999"/>
        <dbReference type="ChEBI" id="CHEBI:30616"/>
        <dbReference type="ChEBI" id="CHEBI:83421"/>
        <dbReference type="ChEBI" id="CHEBI:456216"/>
        <dbReference type="EC" id="2.7.11.1"/>
    </reaction>
</comment>
<evidence type="ECO:0000256" key="2">
    <source>
        <dbReference type="ARBA" id="ARBA00022527"/>
    </source>
</evidence>
<dbReference type="Gene3D" id="1.10.510.10">
    <property type="entry name" value="Transferase(Phosphotransferase) domain 1"/>
    <property type="match status" value="1"/>
</dbReference>
<organism evidence="14 15">
    <name type="scientific">Mortierella isabellina</name>
    <name type="common">Filamentous fungus</name>
    <name type="synonym">Umbelopsis isabellina</name>
    <dbReference type="NCBI Taxonomy" id="91625"/>
    <lineage>
        <taxon>Eukaryota</taxon>
        <taxon>Fungi</taxon>
        <taxon>Fungi incertae sedis</taxon>
        <taxon>Mucoromycota</taxon>
        <taxon>Mucoromycotina</taxon>
        <taxon>Umbelopsidomycetes</taxon>
        <taxon>Umbelopsidales</taxon>
        <taxon>Umbelopsidaceae</taxon>
        <taxon>Umbelopsis</taxon>
    </lineage>
</organism>
<dbReference type="PANTHER" id="PTHR22988">
    <property type="entry name" value="MYOTONIC DYSTROPHY S/T KINASE-RELATED"/>
    <property type="match status" value="1"/>
</dbReference>
<comment type="catalytic activity">
    <reaction evidence="9">
        <text>L-threonyl-[protein] + ATP = O-phospho-L-threonyl-[protein] + ADP + H(+)</text>
        <dbReference type="Rhea" id="RHEA:46608"/>
        <dbReference type="Rhea" id="RHEA-COMP:11060"/>
        <dbReference type="Rhea" id="RHEA-COMP:11605"/>
        <dbReference type="ChEBI" id="CHEBI:15378"/>
        <dbReference type="ChEBI" id="CHEBI:30013"/>
        <dbReference type="ChEBI" id="CHEBI:30616"/>
        <dbReference type="ChEBI" id="CHEBI:61977"/>
        <dbReference type="ChEBI" id="CHEBI:456216"/>
        <dbReference type="EC" id="2.7.11.1"/>
    </reaction>
</comment>
<dbReference type="SMART" id="SM00133">
    <property type="entry name" value="S_TK_X"/>
    <property type="match status" value="1"/>
</dbReference>
<dbReference type="InterPro" id="IPR011009">
    <property type="entry name" value="Kinase-like_dom_sf"/>
</dbReference>
<name>A0A8H7PY80_MORIS</name>
<accession>A0A8H7PY80</accession>
<dbReference type="EC" id="2.7.11.1" evidence="1"/>
<dbReference type="Gene3D" id="3.30.200.20">
    <property type="entry name" value="Phosphorylase Kinase, domain 1"/>
    <property type="match status" value="1"/>
</dbReference>
<sequence length="505" mass="58316">MDVVAPLSDISPSCEDVDMENEVFFDRDATPLPASALDRAAMAKLRLENYYKDSIGRAIERRQRYVPHAFIQMQSMVRTTTNVEERKQRQLHALGRKESDFLKLRRTRLTLSDFITIKVIGKGAFGEVRLVQKADSGKIYAMKTLRKADMMQKDQLAHVKAERDVLAESNSPWIVQLYYSFQDSQYLYLIMEFLPGGDLMTMLIQYDTFSEDVTRFYMAECILAIEFVHKMGFVHSISFADKTLVPVTRDIKPDNLLIDKDGHIKLSDFGLSTGFHRTHDSQYYQRLMTANRDKETAHPSIAKSSSITLTLSSKDKIETWKRNRRALAYSTVGTPDYIAPEIFQQQGYGQECDWWSLGVIMFECLCGYPPFCSENHHETYRKIMSWRDSLIFPDDIVLSWEAEDLIKRLICSPEHRLGRNGADEIRAHPYFAGFDWTNVRDRVAAHVPKLKSITDTSYFPTEDLEQVPDMPDMEDVKYEHSTGADLAFVGYTYKRFEYLTNTNAL</sequence>
<feature type="domain" description="Protein kinase" evidence="12">
    <location>
        <begin position="114"/>
        <end position="431"/>
    </location>
</feature>
<dbReference type="GO" id="GO:0004674">
    <property type="term" value="F:protein serine/threonine kinase activity"/>
    <property type="evidence" value="ECO:0007669"/>
    <property type="project" value="UniProtKB-KW"/>
</dbReference>